<gene>
    <name evidence="7" type="ORF">WDV06_03230</name>
</gene>
<evidence type="ECO:0000256" key="6">
    <source>
        <dbReference type="SAM" id="Phobius"/>
    </source>
</evidence>
<feature type="transmembrane region" description="Helical" evidence="6">
    <location>
        <begin position="185"/>
        <end position="206"/>
    </location>
</feature>
<comment type="caution">
    <text evidence="7">The sequence shown here is derived from an EMBL/GenBank/DDBJ whole genome shotgun (WGS) entry which is preliminary data.</text>
</comment>
<keyword evidence="5 6" id="KW-0472">Membrane</keyword>
<dbReference type="CDD" id="cd06173">
    <property type="entry name" value="MFS_MefA_like"/>
    <property type="match status" value="1"/>
</dbReference>
<keyword evidence="4 6" id="KW-1133">Transmembrane helix</keyword>
<feature type="transmembrane region" description="Helical" evidence="6">
    <location>
        <begin position="156"/>
        <end position="179"/>
    </location>
</feature>
<evidence type="ECO:0000313" key="8">
    <source>
        <dbReference type="Proteomes" id="UP001610631"/>
    </source>
</evidence>
<evidence type="ECO:0000256" key="2">
    <source>
        <dbReference type="ARBA" id="ARBA00022475"/>
    </source>
</evidence>
<organism evidence="7 8">
    <name type="scientific">Streptomyces racemochromogenes</name>
    <dbReference type="NCBI Taxonomy" id="67353"/>
    <lineage>
        <taxon>Bacteria</taxon>
        <taxon>Bacillati</taxon>
        <taxon>Actinomycetota</taxon>
        <taxon>Actinomycetes</taxon>
        <taxon>Kitasatosporales</taxon>
        <taxon>Streptomycetaceae</taxon>
        <taxon>Streptomyces</taxon>
    </lineage>
</organism>
<evidence type="ECO:0000313" key="7">
    <source>
        <dbReference type="EMBL" id="MFH7594104.1"/>
    </source>
</evidence>
<keyword evidence="2" id="KW-1003">Cell membrane</keyword>
<evidence type="ECO:0000256" key="3">
    <source>
        <dbReference type="ARBA" id="ARBA00022692"/>
    </source>
</evidence>
<feature type="transmembrane region" description="Helical" evidence="6">
    <location>
        <begin position="243"/>
        <end position="268"/>
    </location>
</feature>
<dbReference type="EMBL" id="JBBDHD010000005">
    <property type="protein sequence ID" value="MFH7594104.1"/>
    <property type="molecule type" value="Genomic_DNA"/>
</dbReference>
<feature type="transmembrane region" description="Helical" evidence="6">
    <location>
        <begin position="118"/>
        <end position="135"/>
    </location>
</feature>
<evidence type="ECO:0000256" key="5">
    <source>
        <dbReference type="ARBA" id="ARBA00023136"/>
    </source>
</evidence>
<dbReference type="Gene3D" id="1.20.1250.20">
    <property type="entry name" value="MFS general substrate transporter like domains"/>
    <property type="match status" value="1"/>
</dbReference>
<feature type="transmembrane region" description="Helical" evidence="6">
    <location>
        <begin position="377"/>
        <end position="399"/>
    </location>
</feature>
<keyword evidence="3 6" id="KW-0812">Transmembrane</keyword>
<evidence type="ECO:0000256" key="1">
    <source>
        <dbReference type="ARBA" id="ARBA00004651"/>
    </source>
</evidence>
<sequence>MTETARTDRADAGSADAGSTGAGVRDFALLQTAGFCGSMATRCLEIAVAWWVLDKTGNSALLGLVMGVGIGADVLSRGALGWVGDRFRPQRVILCCFLASAVVSAVLTALAFAGVYHLWTVLLGVVLLGVGLGLREPLLMSTIRSLMDASAVAGAVRVRSAMMSLSSFAGPVVAGVLIGPLGYSAVLGATCCVILVCAILAALLRVPEGERTDASRKSDTTGWATEAKAGFRAIRRVVPEWRLALLTMVVDFALFPVFALVVPVLVAAHYPGKTWVLSIVESAFGVGMIAGSAVLVRKSNSLLGRRRTVPAGFALLGAGFIGTGLVFGATGPAMPVAFTVGSSALLMLSGAGLCMVTVNTGTVRLLATPSSHRNRMVAAASFLSGIVMPLGSVSSGLISRLSGERWALLVLGGAICLCAVVAACDKALTRFLAIPDEELDGAYLREFPHAFRVSEPRT</sequence>
<evidence type="ECO:0000256" key="4">
    <source>
        <dbReference type="ARBA" id="ARBA00022989"/>
    </source>
</evidence>
<dbReference type="PANTHER" id="PTHR23513">
    <property type="entry name" value="INTEGRAL MEMBRANE EFFLUX PROTEIN-RELATED"/>
    <property type="match status" value="1"/>
</dbReference>
<keyword evidence="8" id="KW-1185">Reference proteome</keyword>
<name>A0ABW7P7A0_9ACTN</name>
<dbReference type="PANTHER" id="PTHR23513:SF11">
    <property type="entry name" value="STAPHYLOFERRIN A TRANSPORTER"/>
    <property type="match status" value="1"/>
</dbReference>
<dbReference type="Pfam" id="PF07690">
    <property type="entry name" value="MFS_1"/>
    <property type="match status" value="1"/>
</dbReference>
<proteinExistence type="predicted"/>
<protein>
    <submittedName>
        <fullName evidence="7">MFS transporter</fullName>
    </submittedName>
</protein>
<feature type="transmembrane region" description="Helical" evidence="6">
    <location>
        <begin position="92"/>
        <end position="112"/>
    </location>
</feature>
<feature type="transmembrane region" description="Helical" evidence="6">
    <location>
        <begin position="274"/>
        <end position="296"/>
    </location>
</feature>
<dbReference type="Proteomes" id="UP001610631">
    <property type="component" value="Unassembled WGS sequence"/>
</dbReference>
<dbReference type="SUPFAM" id="SSF103473">
    <property type="entry name" value="MFS general substrate transporter"/>
    <property type="match status" value="1"/>
</dbReference>
<feature type="transmembrane region" description="Helical" evidence="6">
    <location>
        <begin position="336"/>
        <end position="356"/>
    </location>
</feature>
<accession>A0ABW7P7A0</accession>
<feature type="transmembrane region" description="Helical" evidence="6">
    <location>
        <begin position="405"/>
        <end position="424"/>
    </location>
</feature>
<dbReference type="InterPro" id="IPR036259">
    <property type="entry name" value="MFS_trans_sf"/>
</dbReference>
<dbReference type="InterPro" id="IPR011701">
    <property type="entry name" value="MFS"/>
</dbReference>
<reference evidence="7 8" key="1">
    <citation type="submission" date="2024-03" db="EMBL/GenBank/DDBJ databases">
        <title>Whole genome sequencing of Streptomyces racemochromogenes, to identify antimicrobial biosynthetic gene clusters.</title>
        <authorList>
            <person name="Suryawanshi P."/>
            <person name="Krishnaraj P.U."/>
            <person name="Arun Y.P."/>
            <person name="Suryawanshi M.P."/>
            <person name="Rakshit O."/>
        </authorList>
    </citation>
    <scope>NUCLEOTIDE SEQUENCE [LARGE SCALE GENOMIC DNA]</scope>
    <source>
        <strain evidence="7 8">AUDT626</strain>
    </source>
</reference>
<dbReference type="RefSeq" id="WP_395508048.1">
    <property type="nucleotide sequence ID" value="NZ_JBBDHD010000005.1"/>
</dbReference>
<feature type="transmembrane region" description="Helical" evidence="6">
    <location>
        <begin position="308"/>
        <end position="330"/>
    </location>
</feature>
<comment type="subcellular location">
    <subcellularLocation>
        <location evidence="1">Cell membrane</location>
        <topology evidence="1">Multi-pass membrane protein</topology>
    </subcellularLocation>
</comment>